<keyword evidence="10" id="KW-1185">Reference proteome</keyword>
<keyword evidence="4" id="KW-0158">Chromosome</keyword>
<dbReference type="InterPro" id="IPR040560">
    <property type="entry name" value="SYCP2_SLD"/>
</dbReference>
<sequence>MHIKEHKNVALVLRAIEHLIGKDEDSIQRLVQYGFVVKMLNWFEIASEHLKEQLSPQRDALQLVEVFYEVAMSLCQSPISDSNMILDIFLLRFGAVVLDNEMVFCLRLEAIRTINSILDGSPKELRKKLCHSDDHVGLLDDMAKTLTDIGDYEMQVAITEALCRMTPKKLREDFGGKWFGFRSFTSAFTSINDKDFETDCRTFLNELNGYFGSSRRVFSFPCSHAFLNSTELVKPEDEFLKEFWVDFNIGTSSISFYVNDPQSTLWQLIHLPQDTVSVYDLQEINGEKILIIHVKTPVSHGGISGKIIKISFSSEHNVQTALNKVFGSKPQLPSPSKDTLLPGDGLMPIKEREETETPLSVASERRIKATTGQDIFYFKDHSDSEVALAKTMSFCRSSSSNGSTQSLPDSLSQTPLKRKMRIQSNKGSLHKDTPIADYSRRKSRVKGKLKVLPLSSPSSNEEEFSKKFSTPRKTLGSKDWCEVKLGSQDMPMESSLLKETMADSGFQNQTVFESSFQTEEADAFQGQILEQVQTTDAVMSPLLNNDLNEDMPLASQTPQQPRRLFFSKPLEEAADRVSEALTGDQESEEELGVGVKAAFNSFKTQLKAHFSSRYKKIEARSLQSLTDCQRNVSSLLGSVHNQRLIHLEQFQSTVVQQLECLEQDCLSLKAIEKETVNFWQSESNTVRAFCDEQHKRLHTLLVPPTSAEAKPMDASNQKQSSFTSSPENTTVKRS</sequence>
<feature type="region of interest" description="Disordered" evidence="6">
    <location>
        <begin position="704"/>
        <end position="734"/>
    </location>
</feature>
<dbReference type="GO" id="GO:0005694">
    <property type="term" value="C:chromosome"/>
    <property type="evidence" value="ECO:0007669"/>
    <property type="project" value="UniProtKB-SubCell"/>
</dbReference>
<dbReference type="PANTHER" id="PTHR15607">
    <property type="entry name" value="SYNAPTONEMAL COMPLEX PROTEIN-RELATED"/>
    <property type="match status" value="1"/>
</dbReference>
<dbReference type="Pfam" id="PF18584">
    <property type="entry name" value="SYCP2_SLD"/>
    <property type="match status" value="1"/>
</dbReference>
<feature type="domain" description="Synaptonemal complex protein 2 Spt16M-like" evidence="8">
    <location>
        <begin position="217"/>
        <end position="327"/>
    </location>
</feature>
<dbReference type="InterPro" id="IPR041322">
    <property type="entry name" value="SYCP2_ARLD"/>
</dbReference>
<dbReference type="PANTHER" id="PTHR15607:SF18">
    <property type="entry name" value="SYNAPTONEMAL COMPLEX PROTEIN 2-LIKE ISOFORM X1"/>
    <property type="match status" value="1"/>
</dbReference>
<evidence type="ECO:0000256" key="5">
    <source>
        <dbReference type="ARBA" id="ARBA00023242"/>
    </source>
</evidence>
<accession>A0A553QM27</accession>
<proteinExistence type="inferred from homology"/>
<evidence type="ECO:0000256" key="4">
    <source>
        <dbReference type="ARBA" id="ARBA00022454"/>
    </source>
</evidence>
<dbReference type="InterPro" id="IPR024835">
    <property type="entry name" value="SYCP2-like"/>
</dbReference>
<keyword evidence="5" id="KW-0539">Nucleus</keyword>
<evidence type="ECO:0000256" key="1">
    <source>
        <dbReference type="ARBA" id="ARBA00004123"/>
    </source>
</evidence>
<dbReference type="EMBL" id="SRMA01025783">
    <property type="protein sequence ID" value="TRY91050.1"/>
    <property type="molecule type" value="Genomic_DNA"/>
</dbReference>
<evidence type="ECO:0000313" key="10">
    <source>
        <dbReference type="Proteomes" id="UP000316079"/>
    </source>
</evidence>
<reference evidence="9 10" key="1">
    <citation type="journal article" date="2019" name="Sci. Data">
        <title>Hybrid genome assembly and annotation of Danionella translucida.</title>
        <authorList>
            <person name="Kadobianskyi M."/>
            <person name="Schulze L."/>
            <person name="Schuelke M."/>
            <person name="Judkewitz B."/>
        </authorList>
    </citation>
    <scope>NUCLEOTIDE SEQUENCE [LARGE SCALE GENOMIC DNA]</scope>
    <source>
        <strain evidence="9 10">Bolton</strain>
    </source>
</reference>
<protein>
    <recommendedName>
        <fullName evidence="11">Synaptonemal complex protein 2 Spt16M-like domain-containing protein</fullName>
    </recommendedName>
</protein>
<dbReference type="Pfam" id="PF18581">
    <property type="entry name" value="SYCP2_ARLD"/>
    <property type="match status" value="1"/>
</dbReference>
<evidence type="ECO:0000256" key="2">
    <source>
        <dbReference type="ARBA" id="ARBA00004286"/>
    </source>
</evidence>
<dbReference type="AlphaFoldDB" id="A0A553QM27"/>
<dbReference type="Proteomes" id="UP000316079">
    <property type="component" value="Unassembled WGS sequence"/>
</dbReference>
<evidence type="ECO:0000256" key="3">
    <source>
        <dbReference type="ARBA" id="ARBA00007960"/>
    </source>
</evidence>
<feature type="compositionally biased region" description="Polar residues" evidence="6">
    <location>
        <begin position="714"/>
        <end position="734"/>
    </location>
</feature>
<comment type="subcellular location">
    <subcellularLocation>
        <location evidence="2">Chromosome</location>
    </subcellularLocation>
    <subcellularLocation>
        <location evidence="1">Nucleus</location>
    </subcellularLocation>
</comment>
<gene>
    <name evidence="9" type="ORF">DNTS_035774</name>
</gene>
<evidence type="ECO:0008006" key="11">
    <source>
        <dbReference type="Google" id="ProtNLM"/>
    </source>
</evidence>
<dbReference type="OrthoDB" id="10256849at2759"/>
<evidence type="ECO:0000259" key="8">
    <source>
        <dbReference type="Pfam" id="PF18584"/>
    </source>
</evidence>
<name>A0A553QM27_9TELE</name>
<comment type="caution">
    <text evidence="9">The sequence shown here is derived from an EMBL/GenBank/DDBJ whole genome shotgun (WGS) entry which is preliminary data.</text>
</comment>
<feature type="domain" description="Synaptonemal complex protein 2 armadillo-repeat-like" evidence="7">
    <location>
        <begin position="4"/>
        <end position="124"/>
    </location>
</feature>
<dbReference type="GO" id="GO:0005634">
    <property type="term" value="C:nucleus"/>
    <property type="evidence" value="ECO:0007669"/>
    <property type="project" value="UniProtKB-SubCell"/>
</dbReference>
<evidence type="ECO:0000256" key="6">
    <source>
        <dbReference type="SAM" id="MobiDB-lite"/>
    </source>
</evidence>
<evidence type="ECO:0000313" key="9">
    <source>
        <dbReference type="EMBL" id="TRY91050.1"/>
    </source>
</evidence>
<organism evidence="9 10">
    <name type="scientific">Danionella cerebrum</name>
    <dbReference type="NCBI Taxonomy" id="2873325"/>
    <lineage>
        <taxon>Eukaryota</taxon>
        <taxon>Metazoa</taxon>
        <taxon>Chordata</taxon>
        <taxon>Craniata</taxon>
        <taxon>Vertebrata</taxon>
        <taxon>Euteleostomi</taxon>
        <taxon>Actinopterygii</taxon>
        <taxon>Neopterygii</taxon>
        <taxon>Teleostei</taxon>
        <taxon>Ostariophysi</taxon>
        <taxon>Cypriniformes</taxon>
        <taxon>Danionidae</taxon>
        <taxon>Danioninae</taxon>
        <taxon>Danionella</taxon>
    </lineage>
</organism>
<evidence type="ECO:0000259" key="7">
    <source>
        <dbReference type="Pfam" id="PF18581"/>
    </source>
</evidence>
<comment type="similarity">
    <text evidence="3">Belongs to the SYCP2 family.</text>
</comment>